<dbReference type="EMBL" id="QUAL01000184">
    <property type="protein sequence ID" value="RIQ18987.1"/>
    <property type="molecule type" value="Genomic_DNA"/>
</dbReference>
<dbReference type="Pfam" id="PF07221">
    <property type="entry name" value="GlcNAc_2-epim"/>
    <property type="match status" value="1"/>
</dbReference>
<evidence type="ECO:0000313" key="3">
    <source>
        <dbReference type="EMBL" id="RIQ18987.1"/>
    </source>
</evidence>
<proteinExistence type="inferred from homology"/>
<dbReference type="Proteomes" id="UP000284057">
    <property type="component" value="Unassembled WGS sequence"/>
</dbReference>
<accession>A0A418KM17</accession>
<dbReference type="InterPro" id="IPR010819">
    <property type="entry name" value="AGE/CE"/>
</dbReference>
<reference evidence="3 4" key="1">
    <citation type="submission" date="2018-09" db="EMBL/GenBank/DDBJ databases">
        <title>Isolation, diversity and antifungal activity of actinobacteria from wheat.</title>
        <authorList>
            <person name="Han C."/>
        </authorList>
    </citation>
    <scope>NUCLEOTIDE SEQUENCE [LARGE SCALE GENOMIC DNA]</scope>
    <source>
        <strain evidence="3 4">NEAU-YY265</strain>
    </source>
</reference>
<evidence type="ECO:0000256" key="1">
    <source>
        <dbReference type="ARBA" id="ARBA00008558"/>
    </source>
</evidence>
<dbReference type="PANTHER" id="PTHR15108">
    <property type="entry name" value="N-ACYLGLUCOSAMINE-2-EPIMERASE"/>
    <property type="match status" value="1"/>
</dbReference>
<name>A0A418KM17_9ACTN</name>
<evidence type="ECO:0000256" key="2">
    <source>
        <dbReference type="ARBA" id="ARBA00023235"/>
    </source>
</evidence>
<dbReference type="OrthoDB" id="5141876at2"/>
<keyword evidence="2" id="KW-0413">Isomerase</keyword>
<sequence length="417" mass="47667">MEHPPGRAGRLSAVWFDDHDSIRRLRDRYHHDLFDRFLPFVDEFVVDHREGGFLCHVDPSGRRVDERKLTWFDARGVWVYSFLHNHLGGREEHLAVARRTVGFLGRTKPATDEPWPLEVTRDGVPLVASGGAVYGDLFVAEGLAEFSKATGDDRHWHTAKELLLRSLRRYDAPDFQPAIGQTYLGPGAPPLPGARVLGIWMVLLRVATQMLQMRDDAELEGVAARCVEAIVGHHHNPRFDLLNELLEHDLSRPDNEYEQLVYTGHGVEALWMVMAEATRLGDDGLFDTAATWLRRHVEVAWDDVYGGLFRNLQHVDRNVWSTDKQLWVQEEVLIGALLVIERTGAGWAKELFERTYQYVQDTFPLHGHGSPTWRHATDRQGSHESFAALPARIENYHHPRHLMLAISCLDRMLEEAP</sequence>
<dbReference type="GO" id="GO:0005975">
    <property type="term" value="P:carbohydrate metabolic process"/>
    <property type="evidence" value="ECO:0007669"/>
    <property type="project" value="InterPro"/>
</dbReference>
<comment type="caution">
    <text evidence="3">The sequence shown here is derived from an EMBL/GenBank/DDBJ whole genome shotgun (WGS) entry which is preliminary data.</text>
</comment>
<dbReference type="InterPro" id="IPR012341">
    <property type="entry name" value="6hp_glycosidase-like_sf"/>
</dbReference>
<keyword evidence="4" id="KW-1185">Reference proteome</keyword>
<protein>
    <recommendedName>
        <fullName evidence="5">N-acylglucosamine 2-epimerase</fullName>
    </recommendedName>
</protein>
<organism evidence="3 4">
    <name type="scientific">Jiangella rhizosphaerae</name>
    <dbReference type="NCBI Taxonomy" id="2293569"/>
    <lineage>
        <taxon>Bacteria</taxon>
        <taxon>Bacillati</taxon>
        <taxon>Actinomycetota</taxon>
        <taxon>Actinomycetes</taxon>
        <taxon>Jiangellales</taxon>
        <taxon>Jiangellaceae</taxon>
        <taxon>Jiangella</taxon>
    </lineage>
</organism>
<gene>
    <name evidence="3" type="ORF">DY240_20170</name>
</gene>
<evidence type="ECO:0000313" key="4">
    <source>
        <dbReference type="Proteomes" id="UP000284057"/>
    </source>
</evidence>
<dbReference type="SUPFAM" id="SSF48208">
    <property type="entry name" value="Six-hairpin glycosidases"/>
    <property type="match status" value="1"/>
</dbReference>
<dbReference type="InterPro" id="IPR008928">
    <property type="entry name" value="6-hairpin_glycosidase_sf"/>
</dbReference>
<dbReference type="GO" id="GO:0016853">
    <property type="term" value="F:isomerase activity"/>
    <property type="evidence" value="ECO:0007669"/>
    <property type="project" value="UniProtKB-KW"/>
</dbReference>
<evidence type="ECO:0008006" key="5">
    <source>
        <dbReference type="Google" id="ProtNLM"/>
    </source>
</evidence>
<dbReference type="AlphaFoldDB" id="A0A418KM17"/>
<comment type="similarity">
    <text evidence="1">Belongs to the N-acylglucosamine 2-epimerase family.</text>
</comment>
<dbReference type="Gene3D" id="1.50.10.10">
    <property type="match status" value="1"/>
</dbReference>
<dbReference type="RefSeq" id="WP_119661645.1">
    <property type="nucleotide sequence ID" value="NZ_QUAL01000184.1"/>
</dbReference>